<dbReference type="SMART" id="SM00702">
    <property type="entry name" value="P4Hc"/>
    <property type="match status" value="1"/>
</dbReference>
<feature type="domain" description="Fe2OG dioxygenase" evidence="6">
    <location>
        <begin position="128"/>
        <end position="241"/>
    </location>
</feature>
<dbReference type="GO" id="GO:0004656">
    <property type="term" value="F:procollagen-proline 4-dioxygenase activity"/>
    <property type="evidence" value="ECO:0007669"/>
    <property type="project" value="TreeGrafter"/>
</dbReference>
<name>A0A9P6JV28_9AGAR</name>
<evidence type="ECO:0000256" key="5">
    <source>
        <dbReference type="ARBA" id="ARBA00023004"/>
    </source>
</evidence>
<protein>
    <recommendedName>
        <fullName evidence="6">Fe2OG dioxygenase domain-containing protein</fullName>
    </recommendedName>
</protein>
<comment type="cofactor">
    <cofactor evidence="1">
        <name>L-ascorbate</name>
        <dbReference type="ChEBI" id="CHEBI:38290"/>
    </cofactor>
</comment>
<accession>A0A9P6JV28</accession>
<sequence>MVKKESKKKLTSTAITGAVASPVQVVFPEISTKQELQYRTILEDQILIIDDFLDPGECKAFVKFIDSLPLELTPPKKRGEAERVKQRFSVSSIGFAKVLHERLLGHLPSFPYPSHMKRPPVAAENPRKPHSCNSNIRVYKYAAGQYFGPHYDDSVRDNLTGANSEWTLLIYLTGVEDGVDGGETVFYKEDRGKPRETVTPALNRGTALLHRRHGAECMLHEGSPVKSGTKYVLRSDLMFLC</sequence>
<dbReference type="EMBL" id="MU157828">
    <property type="protein sequence ID" value="KAF9533523.1"/>
    <property type="molecule type" value="Genomic_DNA"/>
</dbReference>
<dbReference type="GO" id="GO:0031418">
    <property type="term" value="F:L-ascorbic acid binding"/>
    <property type="evidence" value="ECO:0007669"/>
    <property type="project" value="InterPro"/>
</dbReference>
<dbReference type="InterPro" id="IPR005123">
    <property type="entry name" value="Oxoglu/Fe-dep_dioxygenase_dom"/>
</dbReference>
<dbReference type="GO" id="GO:0005506">
    <property type="term" value="F:iron ion binding"/>
    <property type="evidence" value="ECO:0007669"/>
    <property type="project" value="InterPro"/>
</dbReference>
<evidence type="ECO:0000256" key="2">
    <source>
        <dbReference type="ARBA" id="ARBA00022723"/>
    </source>
</evidence>
<dbReference type="InterPro" id="IPR044862">
    <property type="entry name" value="Pro_4_hyd_alph_FE2OG_OXY"/>
</dbReference>
<keyword evidence="4" id="KW-0560">Oxidoreductase</keyword>
<evidence type="ECO:0000256" key="4">
    <source>
        <dbReference type="ARBA" id="ARBA00023002"/>
    </source>
</evidence>
<dbReference type="OrthoDB" id="69177at2759"/>
<keyword evidence="2" id="KW-0479">Metal-binding</keyword>
<keyword evidence="3" id="KW-0223">Dioxygenase</keyword>
<keyword evidence="8" id="KW-1185">Reference proteome</keyword>
<evidence type="ECO:0000313" key="7">
    <source>
        <dbReference type="EMBL" id="KAF9533523.1"/>
    </source>
</evidence>
<keyword evidence="5" id="KW-0408">Iron</keyword>
<dbReference type="AlphaFoldDB" id="A0A9P6JV28"/>
<gene>
    <name evidence="7" type="ORF">CPB83DRAFT_805537</name>
</gene>
<dbReference type="InterPro" id="IPR045054">
    <property type="entry name" value="P4HA-like"/>
</dbReference>
<evidence type="ECO:0000313" key="8">
    <source>
        <dbReference type="Proteomes" id="UP000807306"/>
    </source>
</evidence>
<evidence type="ECO:0000256" key="3">
    <source>
        <dbReference type="ARBA" id="ARBA00022964"/>
    </source>
</evidence>
<dbReference type="PANTHER" id="PTHR10869:SF236">
    <property type="entry name" value="PROLYL 4-HYDROXYLASE ALPHA SUBUNIT DOMAIN-CONTAINING PROTEIN"/>
    <property type="match status" value="1"/>
</dbReference>
<dbReference type="PROSITE" id="PS51471">
    <property type="entry name" value="FE2OG_OXY"/>
    <property type="match status" value="1"/>
</dbReference>
<evidence type="ECO:0000259" key="6">
    <source>
        <dbReference type="PROSITE" id="PS51471"/>
    </source>
</evidence>
<dbReference type="InterPro" id="IPR006620">
    <property type="entry name" value="Pro_4_hyd_alph"/>
</dbReference>
<dbReference type="Proteomes" id="UP000807306">
    <property type="component" value="Unassembled WGS sequence"/>
</dbReference>
<dbReference type="GO" id="GO:0005783">
    <property type="term" value="C:endoplasmic reticulum"/>
    <property type="evidence" value="ECO:0007669"/>
    <property type="project" value="TreeGrafter"/>
</dbReference>
<dbReference type="PANTHER" id="PTHR10869">
    <property type="entry name" value="PROLYL 4-HYDROXYLASE ALPHA SUBUNIT"/>
    <property type="match status" value="1"/>
</dbReference>
<dbReference type="Gene3D" id="2.60.120.620">
    <property type="entry name" value="q2cbj1_9rhob like domain"/>
    <property type="match status" value="1"/>
</dbReference>
<dbReference type="Pfam" id="PF13640">
    <property type="entry name" value="2OG-FeII_Oxy_3"/>
    <property type="match status" value="1"/>
</dbReference>
<evidence type="ECO:0000256" key="1">
    <source>
        <dbReference type="ARBA" id="ARBA00001961"/>
    </source>
</evidence>
<proteinExistence type="predicted"/>
<organism evidence="7 8">
    <name type="scientific">Crepidotus variabilis</name>
    <dbReference type="NCBI Taxonomy" id="179855"/>
    <lineage>
        <taxon>Eukaryota</taxon>
        <taxon>Fungi</taxon>
        <taxon>Dikarya</taxon>
        <taxon>Basidiomycota</taxon>
        <taxon>Agaricomycotina</taxon>
        <taxon>Agaricomycetes</taxon>
        <taxon>Agaricomycetidae</taxon>
        <taxon>Agaricales</taxon>
        <taxon>Agaricineae</taxon>
        <taxon>Crepidotaceae</taxon>
        <taxon>Crepidotus</taxon>
    </lineage>
</organism>
<comment type="caution">
    <text evidence="7">The sequence shown here is derived from an EMBL/GenBank/DDBJ whole genome shotgun (WGS) entry which is preliminary data.</text>
</comment>
<reference evidence="7" key="1">
    <citation type="submission" date="2020-11" db="EMBL/GenBank/DDBJ databases">
        <authorList>
            <consortium name="DOE Joint Genome Institute"/>
            <person name="Ahrendt S."/>
            <person name="Riley R."/>
            <person name="Andreopoulos W."/>
            <person name="Labutti K."/>
            <person name="Pangilinan J."/>
            <person name="Ruiz-Duenas F.J."/>
            <person name="Barrasa J.M."/>
            <person name="Sanchez-Garcia M."/>
            <person name="Camarero S."/>
            <person name="Miyauchi S."/>
            <person name="Serrano A."/>
            <person name="Linde D."/>
            <person name="Babiker R."/>
            <person name="Drula E."/>
            <person name="Ayuso-Fernandez I."/>
            <person name="Pacheco R."/>
            <person name="Padilla G."/>
            <person name="Ferreira P."/>
            <person name="Barriuso J."/>
            <person name="Kellner H."/>
            <person name="Castanera R."/>
            <person name="Alfaro M."/>
            <person name="Ramirez L."/>
            <person name="Pisabarro A.G."/>
            <person name="Kuo A."/>
            <person name="Tritt A."/>
            <person name="Lipzen A."/>
            <person name="He G."/>
            <person name="Yan M."/>
            <person name="Ng V."/>
            <person name="Cullen D."/>
            <person name="Martin F."/>
            <person name="Rosso M.-N."/>
            <person name="Henrissat B."/>
            <person name="Hibbett D."/>
            <person name="Martinez A.T."/>
            <person name="Grigoriev I.V."/>
        </authorList>
    </citation>
    <scope>NUCLEOTIDE SEQUENCE</scope>
    <source>
        <strain evidence="7">CBS 506.95</strain>
    </source>
</reference>